<dbReference type="PANTHER" id="PTHR43539">
    <property type="entry name" value="FLAVIN-BINDING MONOOXYGENASE-LIKE PROTEIN (AFU_ORTHOLOGUE AFUA_4G09220)"/>
    <property type="match status" value="1"/>
</dbReference>
<dbReference type="GO" id="GO:0050660">
    <property type="term" value="F:flavin adenine dinucleotide binding"/>
    <property type="evidence" value="ECO:0007669"/>
    <property type="project" value="InterPro"/>
</dbReference>
<evidence type="ECO:0000256" key="1">
    <source>
        <dbReference type="ARBA" id="ARBA00022630"/>
    </source>
</evidence>
<dbReference type="Pfam" id="PF00743">
    <property type="entry name" value="FMO-like"/>
    <property type="match status" value="1"/>
</dbReference>
<evidence type="ECO:0000313" key="5">
    <source>
        <dbReference type="Proteomes" id="UP000322873"/>
    </source>
</evidence>
<dbReference type="SUPFAM" id="SSF51905">
    <property type="entry name" value="FAD/NAD(P)-binding domain"/>
    <property type="match status" value="2"/>
</dbReference>
<dbReference type="GO" id="GO:0050661">
    <property type="term" value="F:NADP binding"/>
    <property type="evidence" value="ECO:0007669"/>
    <property type="project" value="InterPro"/>
</dbReference>
<organism evidence="4 5">
    <name type="scientific">Monilinia fructicola</name>
    <name type="common">Brown rot fungus</name>
    <name type="synonym">Ciboria fructicola</name>
    <dbReference type="NCBI Taxonomy" id="38448"/>
    <lineage>
        <taxon>Eukaryota</taxon>
        <taxon>Fungi</taxon>
        <taxon>Dikarya</taxon>
        <taxon>Ascomycota</taxon>
        <taxon>Pezizomycotina</taxon>
        <taxon>Leotiomycetes</taxon>
        <taxon>Helotiales</taxon>
        <taxon>Sclerotiniaceae</taxon>
        <taxon>Monilinia</taxon>
    </lineage>
</organism>
<dbReference type="InterPro" id="IPR020946">
    <property type="entry name" value="Flavin_mOase-like"/>
</dbReference>
<comment type="caution">
    <text evidence="4">The sequence shown here is derived from an EMBL/GenBank/DDBJ whole genome shotgun (WGS) entry which is preliminary data.</text>
</comment>
<dbReference type="InterPro" id="IPR036188">
    <property type="entry name" value="FAD/NAD-bd_sf"/>
</dbReference>
<proteinExistence type="predicted"/>
<dbReference type="PRINTS" id="PR00411">
    <property type="entry name" value="PNDRDTASEI"/>
</dbReference>
<evidence type="ECO:0000313" key="4">
    <source>
        <dbReference type="EMBL" id="KAA8570625.1"/>
    </source>
</evidence>
<dbReference type="Gene3D" id="3.50.50.60">
    <property type="entry name" value="FAD/NAD(P)-binding domain"/>
    <property type="match status" value="1"/>
</dbReference>
<accession>A0A5M9JUV4</accession>
<gene>
    <name evidence="4" type="ORF">EYC84_000024</name>
</gene>
<keyword evidence="5" id="KW-1185">Reference proteome</keyword>
<dbReference type="InterPro" id="IPR050982">
    <property type="entry name" value="Auxin_biosynth/cation_transpt"/>
</dbReference>
<sequence length="630" mass="69977">MGSVGIQSPIPSSERVQPGSFQLKFAKLPESAAPVSIDTIKVAADFIERFNKVIPSADIASLSSIFIEESYWRDQLCLSWDFHTLHGPSKIFDLIDKTKGSRLKSITLDSSSEVRSPKLTTVDVEGKTNVVQAFITVETDVGKGDGVVRLVQDQGTWKAFTLYTFLESLNGYEETVGKNRLPGVKHGEKTERANWADKRNIEKEFINGAEPTVLILGAGQAGLTLAARLKMLGVQSLMFDREERIGDNWRRRYRQLVCHDPNWFDHLPYVPFPESWPLYTPKDKLGDWFEAYASTLDLNVWTQTTITNASWSDKTKQWTVTLERTKNGQKETRVLHPKHIVQATGIAGTPNIPSNIPGVEKFKGKIMHSSGYPGADPVHGQNKKAIVVGGSNSGHDIAQDMYENGYDVTMIQRSTTHVTTINSRFDLVCLLYGEDGIPTYDADTIFHSIPHPVLKNVNVAATQRLMKADEKLLHGLEKAGFKLDEGPEGSGSYIKYLQGCGGAYVDVGCSQLIVDGKIAVKQGREITRILEHGMEFSDGSVLAADEIAFATGWLDMRTQCRKIFGDEVADRVSDVWGFDEEGETRGIWRKSGHEGFWFAGGALVTCRWQSKRLALVIKALVEGIAKYEDI</sequence>
<dbReference type="VEuPathDB" id="FungiDB:MFRU_063g00140"/>
<evidence type="ECO:0000256" key="2">
    <source>
        <dbReference type="ARBA" id="ARBA00022827"/>
    </source>
</evidence>
<dbReference type="PANTHER" id="PTHR43539:SF68">
    <property type="entry name" value="FLAVIN-BINDING MONOOXYGENASE-LIKE PROTEIN (AFU_ORTHOLOGUE AFUA_4G09220)"/>
    <property type="match status" value="1"/>
</dbReference>
<evidence type="ECO:0000256" key="3">
    <source>
        <dbReference type="ARBA" id="ARBA00023002"/>
    </source>
</evidence>
<name>A0A5M9JUV4_MONFR</name>
<keyword evidence="3" id="KW-0560">Oxidoreductase</keyword>
<keyword evidence="1" id="KW-0285">Flavoprotein</keyword>
<protein>
    <recommendedName>
        <fullName evidence="6">FAD/NAD(P)-binding domain-containing protein</fullName>
    </recommendedName>
</protein>
<dbReference type="EMBL" id="VICG01000006">
    <property type="protein sequence ID" value="KAA8570625.1"/>
    <property type="molecule type" value="Genomic_DNA"/>
</dbReference>
<keyword evidence="2" id="KW-0274">FAD</keyword>
<dbReference type="AlphaFoldDB" id="A0A5M9JUV4"/>
<dbReference type="Proteomes" id="UP000322873">
    <property type="component" value="Unassembled WGS sequence"/>
</dbReference>
<dbReference type="GO" id="GO:0004499">
    <property type="term" value="F:N,N-dimethylaniline monooxygenase activity"/>
    <property type="evidence" value="ECO:0007669"/>
    <property type="project" value="InterPro"/>
</dbReference>
<evidence type="ECO:0008006" key="6">
    <source>
        <dbReference type="Google" id="ProtNLM"/>
    </source>
</evidence>
<reference evidence="4 5" key="1">
    <citation type="submission" date="2019-06" db="EMBL/GenBank/DDBJ databases">
        <title>Genome Sequence of the Brown Rot Fungal Pathogen Monilinia fructicola.</title>
        <authorList>
            <person name="De Miccolis Angelini R.M."/>
            <person name="Landi L."/>
            <person name="Abate D."/>
            <person name="Pollastro S."/>
            <person name="Romanazzi G."/>
            <person name="Faretra F."/>
        </authorList>
    </citation>
    <scope>NUCLEOTIDE SEQUENCE [LARGE SCALE GENOMIC DNA]</scope>
    <source>
        <strain evidence="4 5">Mfrc123</strain>
    </source>
</reference>
<dbReference type="OrthoDB" id="74360at2759"/>